<evidence type="ECO:0000256" key="1">
    <source>
        <dbReference type="SAM" id="MobiDB-lite"/>
    </source>
</evidence>
<evidence type="ECO:0000313" key="3">
    <source>
        <dbReference type="EMBL" id="SQA62009.1"/>
    </source>
</evidence>
<sequence>MRTFDLQECADFLKVDRTTAMRLAQKGDIVGARIGRAWVFLEDDVVAFLQEQAQQQTLERLEGRSDSADIDQRTQAAIQRQLQAPPTRRAGRVARALPRLPELPANASASQAA</sequence>
<feature type="region of interest" description="Disordered" evidence="1">
    <location>
        <begin position="79"/>
        <end position="113"/>
    </location>
</feature>
<evidence type="ECO:0000313" key="4">
    <source>
        <dbReference type="Proteomes" id="UP000250416"/>
    </source>
</evidence>
<name>A0AAE8NMX8_BURCE</name>
<dbReference type="Proteomes" id="UP000250416">
    <property type="component" value="Unassembled WGS sequence"/>
</dbReference>
<protein>
    <submittedName>
        <fullName evidence="3">Helix-turn-helix domain protein</fullName>
    </submittedName>
</protein>
<evidence type="ECO:0000259" key="2">
    <source>
        <dbReference type="Pfam" id="PF12728"/>
    </source>
</evidence>
<organism evidence="3 4">
    <name type="scientific">Burkholderia cepacia</name>
    <name type="common">Pseudomonas cepacia</name>
    <dbReference type="NCBI Taxonomy" id="292"/>
    <lineage>
        <taxon>Bacteria</taxon>
        <taxon>Pseudomonadati</taxon>
        <taxon>Pseudomonadota</taxon>
        <taxon>Betaproteobacteria</taxon>
        <taxon>Burkholderiales</taxon>
        <taxon>Burkholderiaceae</taxon>
        <taxon>Burkholderia</taxon>
        <taxon>Burkholderia cepacia complex</taxon>
    </lineage>
</organism>
<accession>A0AAE8NMX8</accession>
<dbReference type="AlphaFoldDB" id="A0AAE8NMX8"/>
<dbReference type="RefSeq" id="WP_111999609.1">
    <property type="nucleotide sequence ID" value="NZ_CADEUP010000001.1"/>
</dbReference>
<dbReference type="InterPro" id="IPR041657">
    <property type="entry name" value="HTH_17"/>
</dbReference>
<gene>
    <name evidence="3" type="ORF">NCTC10661_07571</name>
</gene>
<dbReference type="EMBL" id="UARD01000060">
    <property type="protein sequence ID" value="SQA62009.1"/>
    <property type="molecule type" value="Genomic_DNA"/>
</dbReference>
<dbReference type="Pfam" id="PF12728">
    <property type="entry name" value="HTH_17"/>
    <property type="match status" value="1"/>
</dbReference>
<comment type="caution">
    <text evidence="3">The sequence shown here is derived from an EMBL/GenBank/DDBJ whole genome shotgun (WGS) entry which is preliminary data.</text>
</comment>
<feature type="domain" description="Helix-turn-helix" evidence="2">
    <location>
        <begin position="4"/>
        <end position="52"/>
    </location>
</feature>
<reference evidence="3 4" key="1">
    <citation type="submission" date="2018-06" db="EMBL/GenBank/DDBJ databases">
        <authorList>
            <consortium name="Pathogen Informatics"/>
            <person name="Doyle S."/>
        </authorList>
    </citation>
    <scope>NUCLEOTIDE SEQUENCE [LARGE SCALE GENOMIC DNA]</scope>
    <source>
        <strain evidence="3 4">NCTC10661</strain>
    </source>
</reference>
<proteinExistence type="predicted"/>